<organism evidence="2 3">
    <name type="scientific">Basidiobolus ranarum</name>
    <dbReference type="NCBI Taxonomy" id="34480"/>
    <lineage>
        <taxon>Eukaryota</taxon>
        <taxon>Fungi</taxon>
        <taxon>Fungi incertae sedis</taxon>
        <taxon>Zoopagomycota</taxon>
        <taxon>Entomophthoromycotina</taxon>
        <taxon>Basidiobolomycetes</taxon>
        <taxon>Basidiobolales</taxon>
        <taxon>Basidiobolaceae</taxon>
        <taxon>Basidiobolus</taxon>
    </lineage>
</organism>
<feature type="signal peptide" evidence="1">
    <location>
        <begin position="1"/>
        <end position="23"/>
    </location>
</feature>
<evidence type="ECO:0000313" key="2">
    <source>
        <dbReference type="EMBL" id="KAK9759416.1"/>
    </source>
</evidence>
<keyword evidence="3" id="KW-1185">Reference proteome</keyword>
<accession>A0ABR2WD41</accession>
<feature type="chain" id="PRO_5045477211" evidence="1">
    <location>
        <begin position="24"/>
        <end position="154"/>
    </location>
</feature>
<dbReference type="Proteomes" id="UP001479436">
    <property type="component" value="Unassembled WGS sequence"/>
</dbReference>
<protein>
    <submittedName>
        <fullName evidence="2">Uncharacterized protein</fullName>
    </submittedName>
</protein>
<proteinExistence type="predicted"/>
<keyword evidence="1" id="KW-0732">Signal</keyword>
<dbReference type="EMBL" id="JASJQH010004115">
    <property type="protein sequence ID" value="KAK9759416.1"/>
    <property type="molecule type" value="Genomic_DNA"/>
</dbReference>
<comment type="caution">
    <text evidence="2">The sequence shown here is derived from an EMBL/GenBank/DDBJ whole genome shotgun (WGS) entry which is preliminary data.</text>
</comment>
<gene>
    <name evidence="2" type="ORF">K7432_017655</name>
</gene>
<reference evidence="2 3" key="1">
    <citation type="submission" date="2023-04" db="EMBL/GenBank/DDBJ databases">
        <title>Genome of Basidiobolus ranarum AG-B5.</title>
        <authorList>
            <person name="Stajich J.E."/>
            <person name="Carter-House D."/>
            <person name="Gryganskyi A."/>
        </authorList>
    </citation>
    <scope>NUCLEOTIDE SEQUENCE [LARGE SCALE GENOMIC DNA]</scope>
    <source>
        <strain evidence="2 3">AG-B5</strain>
    </source>
</reference>
<name>A0ABR2WD41_9FUNG</name>
<sequence length="154" mass="16460">MRVSTSLLALVTLFALNSEAASAGRKPAGTAYKESFADWDDRAPIVDGKYTTVFKSHPTASMIITSKCNNNKLQGSVTVLVKSATDLGQLKKLGYRNGTAAGFYLKKGNHAILEDITGYADSTAVYMSATNGDSYWCNPGGFGQELASVTLEKF</sequence>
<evidence type="ECO:0000313" key="3">
    <source>
        <dbReference type="Proteomes" id="UP001479436"/>
    </source>
</evidence>
<evidence type="ECO:0000256" key="1">
    <source>
        <dbReference type="SAM" id="SignalP"/>
    </source>
</evidence>